<proteinExistence type="predicted"/>
<sequence length="50" mass="5336">MLPLLDEPVCIAGNKVKAAGLLRSSNSSTALVFTAYSFKKADTYTSAKQQ</sequence>
<dbReference type="EMBL" id="CP069025">
    <property type="protein sequence ID" value="QRC93317.1"/>
    <property type="molecule type" value="Genomic_DNA"/>
</dbReference>
<keyword evidence="2" id="KW-1185">Reference proteome</keyword>
<evidence type="ECO:0000313" key="2">
    <source>
        <dbReference type="Proteomes" id="UP000663193"/>
    </source>
</evidence>
<dbReference type="VEuPathDB" id="FungiDB:JI435_403600"/>
<evidence type="ECO:0000313" key="1">
    <source>
        <dbReference type="EMBL" id="QRC93317.1"/>
    </source>
</evidence>
<protein>
    <submittedName>
        <fullName evidence="1">Uncharacterized protein</fullName>
    </submittedName>
</protein>
<dbReference type="Proteomes" id="UP000663193">
    <property type="component" value="Chromosome 3"/>
</dbReference>
<dbReference type="AlphaFoldDB" id="A0A7U2EUW5"/>
<organism evidence="1 2">
    <name type="scientific">Phaeosphaeria nodorum (strain SN15 / ATCC MYA-4574 / FGSC 10173)</name>
    <name type="common">Glume blotch fungus</name>
    <name type="synonym">Parastagonospora nodorum</name>
    <dbReference type="NCBI Taxonomy" id="321614"/>
    <lineage>
        <taxon>Eukaryota</taxon>
        <taxon>Fungi</taxon>
        <taxon>Dikarya</taxon>
        <taxon>Ascomycota</taxon>
        <taxon>Pezizomycotina</taxon>
        <taxon>Dothideomycetes</taxon>
        <taxon>Pleosporomycetidae</taxon>
        <taxon>Pleosporales</taxon>
        <taxon>Pleosporineae</taxon>
        <taxon>Phaeosphaeriaceae</taxon>
        <taxon>Parastagonospora</taxon>
    </lineage>
</organism>
<gene>
    <name evidence="1" type="ORF">JI435_403600</name>
</gene>
<accession>A0A7U2EUW5</accession>
<reference evidence="2" key="1">
    <citation type="journal article" date="2021" name="BMC Genomics">
        <title>Chromosome-level genome assembly and manually-curated proteome of model necrotroph Parastagonospora nodorum Sn15 reveals a genome-wide trove of candidate effector homologs, and redundancy of virulence-related functions within an accessory chromosome.</title>
        <authorList>
            <person name="Bertazzoni S."/>
            <person name="Jones D.A.B."/>
            <person name="Phan H.T."/>
            <person name="Tan K.-C."/>
            <person name="Hane J.K."/>
        </authorList>
    </citation>
    <scope>NUCLEOTIDE SEQUENCE [LARGE SCALE GENOMIC DNA]</scope>
    <source>
        <strain evidence="2">SN15 / ATCC MYA-4574 / FGSC 10173)</strain>
    </source>
</reference>
<name>A0A7U2EUW5_PHANO</name>